<accession>A0A226GZG2</accession>
<dbReference type="InterPro" id="IPR058148">
    <property type="entry name" value="M949_RS01915-like_dom"/>
</dbReference>
<evidence type="ECO:0000313" key="2">
    <source>
        <dbReference type="Proteomes" id="UP000198345"/>
    </source>
</evidence>
<sequence length="238" mass="27183">MKKLILLALITNLFLGCKPEKKEQATPSENKEVSEDTKVYPLNVSTIDSTQFPAGIRYEGFIKNAVRWKDKSGDNIVVTTETGIYTSPKFEHESEYGSDAELFAYHYIVSNNEAKQTWKVYDFISDCPVDIAAYFVKNSFEVTDLNKNGIAEIWIMYKTVCHGDVSPCDMKIIMYEGNKKFAMRGENKVATGIDDDGKTLYYGGKYKFDENFKNAPEVFKDFAKNLWNNNLIDTPEEE</sequence>
<proteinExistence type="predicted"/>
<dbReference type="AlphaFoldDB" id="A0A226GZG2"/>
<dbReference type="EMBL" id="MUGW01000036">
    <property type="protein sequence ID" value="OXA87315.1"/>
    <property type="molecule type" value="Genomic_DNA"/>
</dbReference>
<comment type="caution">
    <text evidence="1">The sequence shown here is derived from an EMBL/GenBank/DDBJ whole genome shotgun (WGS) entry which is preliminary data.</text>
</comment>
<protein>
    <recommendedName>
        <fullName evidence="3">Lipoprotein</fullName>
    </recommendedName>
</protein>
<dbReference type="RefSeq" id="WP_089051056.1">
    <property type="nucleotide sequence ID" value="NZ_FXTV01000006.1"/>
</dbReference>
<keyword evidence="2" id="KW-1185">Reference proteome</keyword>
<dbReference type="NCBIfam" id="NF046077">
    <property type="entry name" value="LPS_M949_RS01915"/>
    <property type="match status" value="1"/>
</dbReference>
<dbReference type="OrthoDB" id="8585774at2"/>
<evidence type="ECO:0008006" key="3">
    <source>
        <dbReference type="Google" id="ProtNLM"/>
    </source>
</evidence>
<organism evidence="1 2">
    <name type="scientific">Flavobacterium hercynium</name>
    <dbReference type="NCBI Taxonomy" id="387094"/>
    <lineage>
        <taxon>Bacteria</taxon>
        <taxon>Pseudomonadati</taxon>
        <taxon>Bacteroidota</taxon>
        <taxon>Flavobacteriia</taxon>
        <taxon>Flavobacteriales</taxon>
        <taxon>Flavobacteriaceae</taxon>
        <taxon>Flavobacterium</taxon>
    </lineage>
</organism>
<reference evidence="1 2" key="1">
    <citation type="submission" date="2016-11" db="EMBL/GenBank/DDBJ databases">
        <title>Whole genomes of Flavobacteriaceae.</title>
        <authorList>
            <person name="Stine C."/>
            <person name="Li C."/>
            <person name="Tadesse D."/>
        </authorList>
    </citation>
    <scope>NUCLEOTIDE SEQUENCE [LARGE SCALE GENOMIC DNA]</scope>
    <source>
        <strain evidence="1 2">DSM 18292</strain>
    </source>
</reference>
<name>A0A226GZG2_9FLAO</name>
<dbReference type="Proteomes" id="UP000198345">
    <property type="component" value="Unassembled WGS sequence"/>
</dbReference>
<dbReference type="PROSITE" id="PS51257">
    <property type="entry name" value="PROKAR_LIPOPROTEIN"/>
    <property type="match status" value="1"/>
</dbReference>
<gene>
    <name evidence="1" type="ORF">B0A66_16950</name>
</gene>
<evidence type="ECO:0000313" key="1">
    <source>
        <dbReference type="EMBL" id="OXA87315.1"/>
    </source>
</evidence>